<dbReference type="HAMAP" id="MF_00203">
    <property type="entry name" value="UvrC"/>
    <property type="match status" value="1"/>
</dbReference>
<keyword evidence="6 7" id="KW-0742">SOS response</keyword>
<feature type="domain" description="GIY-YIG" evidence="10">
    <location>
        <begin position="75"/>
        <end position="153"/>
    </location>
</feature>
<dbReference type="SMART" id="SM00465">
    <property type="entry name" value="GIYc"/>
    <property type="match status" value="1"/>
</dbReference>
<dbReference type="InterPro" id="IPR003583">
    <property type="entry name" value="Hlx-hairpin-Hlx_DNA-bd_motif"/>
</dbReference>
<dbReference type="InterPro" id="IPR036876">
    <property type="entry name" value="UVR_dom_sf"/>
</dbReference>
<dbReference type="InterPro" id="IPR004791">
    <property type="entry name" value="UvrC"/>
</dbReference>
<dbReference type="SMART" id="SM00278">
    <property type="entry name" value="HhH1"/>
    <property type="match status" value="2"/>
</dbReference>
<gene>
    <name evidence="7 12" type="primary">uvrC</name>
    <name evidence="12" type="ORF">D3227_23560</name>
</gene>
<protein>
    <recommendedName>
        <fullName evidence="7">UvrABC system protein C</fullName>
        <shortName evidence="7">Protein UvrC</shortName>
    </recommendedName>
    <alternativeName>
        <fullName evidence="7">Excinuclease ABC subunit C</fullName>
    </alternativeName>
</protein>
<evidence type="ECO:0000256" key="3">
    <source>
        <dbReference type="ARBA" id="ARBA00022769"/>
    </source>
</evidence>
<reference evidence="12 13" key="1">
    <citation type="submission" date="2018-09" db="EMBL/GenBank/DDBJ databases">
        <title>Mesorhizobium carmichaelinearum sp. nov. isolated from Carmichaelinea spp. root nodules in New Zealand.</title>
        <authorList>
            <person name="De Meyer S.E."/>
        </authorList>
    </citation>
    <scope>NUCLEOTIDE SEQUENCE [LARGE SCALE GENOMIC DNA]</scope>
    <source>
        <strain evidence="12 13">ICMP19557</strain>
    </source>
</reference>
<evidence type="ECO:0000313" key="12">
    <source>
        <dbReference type="EMBL" id="RJT34273.1"/>
    </source>
</evidence>
<dbReference type="GO" id="GO:0009432">
    <property type="term" value="P:SOS response"/>
    <property type="evidence" value="ECO:0007669"/>
    <property type="project" value="UniProtKB-UniRule"/>
</dbReference>
<proteinExistence type="inferred from homology"/>
<feature type="compositionally biased region" description="Basic residues" evidence="8">
    <location>
        <begin position="1"/>
        <end position="11"/>
    </location>
</feature>
<dbReference type="SUPFAM" id="SSF46600">
    <property type="entry name" value="C-terminal UvrC-binding domain of UvrB"/>
    <property type="match status" value="1"/>
</dbReference>
<dbReference type="InterPro" id="IPR047296">
    <property type="entry name" value="GIY-YIG_UvrC_Cho"/>
</dbReference>
<dbReference type="EMBL" id="QZWZ01000020">
    <property type="protein sequence ID" value="RJT34273.1"/>
    <property type="molecule type" value="Genomic_DNA"/>
</dbReference>
<comment type="subcellular location">
    <subcellularLocation>
        <location evidence="7">Cytoplasm</location>
    </subcellularLocation>
</comment>
<keyword evidence="13" id="KW-1185">Reference proteome</keyword>
<dbReference type="FunFam" id="3.40.1440.10:FF:000001">
    <property type="entry name" value="UvrABC system protein C"/>
    <property type="match status" value="1"/>
</dbReference>
<dbReference type="InterPro" id="IPR035901">
    <property type="entry name" value="GIY-YIG_endonuc_sf"/>
</dbReference>
<dbReference type="OrthoDB" id="9804933at2"/>
<evidence type="ECO:0000256" key="7">
    <source>
        <dbReference type="HAMAP-Rule" id="MF_00203"/>
    </source>
</evidence>
<evidence type="ECO:0000259" key="11">
    <source>
        <dbReference type="PROSITE" id="PS50165"/>
    </source>
</evidence>
<dbReference type="RefSeq" id="WP_120016684.1">
    <property type="nucleotide sequence ID" value="NZ_QZWZ01000020.1"/>
</dbReference>
<keyword evidence="1 7" id="KW-0963">Cytoplasm</keyword>
<dbReference type="Pfam" id="PF08459">
    <property type="entry name" value="UvrC_RNaseH_dom"/>
    <property type="match status" value="1"/>
</dbReference>
<dbReference type="Pfam" id="PF22920">
    <property type="entry name" value="UvrC_RNaseH"/>
    <property type="match status" value="1"/>
</dbReference>
<name>A0A3A5KFY6_9HYPH</name>
<feature type="region of interest" description="Disordered" evidence="8">
    <location>
        <begin position="1"/>
        <end position="38"/>
    </location>
</feature>
<comment type="function">
    <text evidence="7">The UvrABC repair system catalyzes the recognition and processing of DNA lesions. UvrC both incises the 5' and 3' sides of the lesion. The N-terminal half is responsible for the 3' incision and the C-terminal half is responsible for the 5' incision.</text>
</comment>
<dbReference type="GO" id="GO:0005737">
    <property type="term" value="C:cytoplasm"/>
    <property type="evidence" value="ECO:0007669"/>
    <property type="project" value="UniProtKB-SubCell"/>
</dbReference>
<dbReference type="NCBIfam" id="TIGR00194">
    <property type="entry name" value="uvrC"/>
    <property type="match status" value="1"/>
</dbReference>
<dbReference type="SUPFAM" id="SSF47781">
    <property type="entry name" value="RuvA domain 2-like"/>
    <property type="match status" value="1"/>
</dbReference>
<dbReference type="Pfam" id="PF14520">
    <property type="entry name" value="HHH_5"/>
    <property type="match status" value="1"/>
</dbReference>
<dbReference type="GO" id="GO:0009381">
    <property type="term" value="F:excinuclease ABC activity"/>
    <property type="evidence" value="ECO:0007669"/>
    <property type="project" value="UniProtKB-UniRule"/>
</dbReference>
<sequence length="690" mass="76594">MSPADHKHKQRGAADDLPPEIDLEDDAAEEIAEPETTSAAPDVAFTAIDWTPHAGDADGMVGAEVIQTLVKRLPNAPGVYRMMNAAGDVLYVGKARSLKKRVTNYAQGRFHTSRIGRMVRETSTMEFVVTRTEIEALLLEANLIKRLRPRFNVLMRDDKSFPYILLTGDHVSPGIYKHRGARSRKGDYFGPFASAGAVGRTINSLQRAFLLRSCTNSFYENRTRPCLLYQIKRCAAPCTGEISHQDYAELVSEAKDFLSGRSQKVKTEISGAMQQASQDLDFERAAIYRDRLAALSHVQSHQGINPQTVEEADVFAIHQEGGQVCIQVFFFRTGQNWGNRAYFPKADPALEGSEVLGSFLAQFYDDKPTPRAVLLSHGVEEQELLAEALSTRAGRKVSITVPQRGEKKDLTDNALQNAREALGRRLAETSTQTRLLTGFAETFGMAKPPVRIEVYDNSHIMGTNAVGAMVVAGPEGFVKNQYRKFNIRSTEITPGDDFGMMREVMERRFSRLLKEHGDAPRGADVEGETEEDIEGYGGFPAWPDVILIDGGQGQMSAVRKILSDLGIEDRVVAIGIAKGQDRDAGRERFFVKGRDSFSLPVRDPVLYFVQRLRDEVHRFAIGSHRARRKKEMVKSPLDEISGIGPGRKRALLLHFGTAKAVSRAAVEDLVKVDGISEQVAKLVYNHFHES</sequence>
<dbReference type="PROSITE" id="PS50165">
    <property type="entry name" value="UVRC"/>
    <property type="match status" value="1"/>
</dbReference>
<feature type="compositionally biased region" description="Acidic residues" evidence="8">
    <location>
        <begin position="17"/>
        <end position="33"/>
    </location>
</feature>
<organism evidence="12 13">
    <name type="scientific">Mesorhizobium waimense</name>
    <dbReference type="NCBI Taxonomy" id="1300307"/>
    <lineage>
        <taxon>Bacteria</taxon>
        <taxon>Pseudomonadati</taxon>
        <taxon>Pseudomonadota</taxon>
        <taxon>Alphaproteobacteria</taxon>
        <taxon>Hyphomicrobiales</taxon>
        <taxon>Phyllobacteriaceae</taxon>
        <taxon>Mesorhizobium</taxon>
    </lineage>
</organism>
<feature type="domain" description="UvrC family homology region profile" evidence="11">
    <location>
        <begin position="314"/>
        <end position="562"/>
    </location>
</feature>
<dbReference type="PROSITE" id="PS50164">
    <property type="entry name" value="GIY_YIG"/>
    <property type="match status" value="1"/>
</dbReference>
<evidence type="ECO:0000256" key="5">
    <source>
        <dbReference type="ARBA" id="ARBA00023204"/>
    </source>
</evidence>
<dbReference type="Gene3D" id="3.30.420.340">
    <property type="entry name" value="UvrC, RNAse H endonuclease domain"/>
    <property type="match status" value="1"/>
</dbReference>
<dbReference type="InterPro" id="IPR001162">
    <property type="entry name" value="UvrC_RNase_H_dom"/>
</dbReference>
<dbReference type="GO" id="GO:0009380">
    <property type="term" value="C:excinuclease repair complex"/>
    <property type="evidence" value="ECO:0007669"/>
    <property type="project" value="InterPro"/>
</dbReference>
<dbReference type="GO" id="GO:0006289">
    <property type="term" value="P:nucleotide-excision repair"/>
    <property type="evidence" value="ECO:0007669"/>
    <property type="project" value="UniProtKB-UniRule"/>
</dbReference>
<dbReference type="CDD" id="cd10434">
    <property type="entry name" value="GIY-YIG_UvrC_Cho"/>
    <property type="match status" value="1"/>
</dbReference>
<dbReference type="Gene3D" id="1.10.150.20">
    <property type="entry name" value="5' to 3' exonuclease, C-terminal subdomain"/>
    <property type="match status" value="1"/>
</dbReference>
<dbReference type="FunFam" id="3.30.420.340:FF:000001">
    <property type="entry name" value="UvrABC system protein C"/>
    <property type="match status" value="1"/>
</dbReference>
<dbReference type="Gene3D" id="4.10.860.10">
    <property type="entry name" value="UVR domain"/>
    <property type="match status" value="1"/>
</dbReference>
<accession>A0A3A5KFY6</accession>
<keyword evidence="2 7" id="KW-0227">DNA damage</keyword>
<dbReference type="InterPro" id="IPR001943">
    <property type="entry name" value="UVR_dom"/>
</dbReference>
<evidence type="ECO:0000313" key="13">
    <source>
        <dbReference type="Proteomes" id="UP000272706"/>
    </source>
</evidence>
<dbReference type="PROSITE" id="PS50151">
    <property type="entry name" value="UVR"/>
    <property type="match status" value="1"/>
</dbReference>
<evidence type="ECO:0000259" key="10">
    <source>
        <dbReference type="PROSITE" id="PS50164"/>
    </source>
</evidence>
<dbReference type="GO" id="GO:0003677">
    <property type="term" value="F:DNA binding"/>
    <property type="evidence" value="ECO:0007669"/>
    <property type="project" value="UniProtKB-UniRule"/>
</dbReference>
<comment type="subunit">
    <text evidence="7">Interacts with UvrB in an incision complex.</text>
</comment>
<keyword evidence="4 7" id="KW-0267">Excision nuclease</keyword>
<dbReference type="SUPFAM" id="SSF82771">
    <property type="entry name" value="GIY-YIG endonuclease"/>
    <property type="match status" value="1"/>
</dbReference>
<dbReference type="PANTHER" id="PTHR30562">
    <property type="entry name" value="UVRC/OXIDOREDUCTASE"/>
    <property type="match status" value="1"/>
</dbReference>
<dbReference type="NCBIfam" id="NF001824">
    <property type="entry name" value="PRK00558.1-5"/>
    <property type="match status" value="1"/>
</dbReference>
<evidence type="ECO:0000256" key="1">
    <source>
        <dbReference type="ARBA" id="ARBA00022490"/>
    </source>
</evidence>
<dbReference type="Pfam" id="PF01541">
    <property type="entry name" value="GIY-YIG"/>
    <property type="match status" value="1"/>
</dbReference>
<keyword evidence="3 7" id="KW-0228">DNA excision</keyword>
<comment type="caution">
    <text evidence="12">The sequence shown here is derived from an EMBL/GenBank/DDBJ whole genome shotgun (WGS) entry which is preliminary data.</text>
</comment>
<dbReference type="PANTHER" id="PTHR30562:SF1">
    <property type="entry name" value="UVRABC SYSTEM PROTEIN C"/>
    <property type="match status" value="1"/>
</dbReference>
<feature type="domain" description="UVR" evidence="9">
    <location>
        <begin position="263"/>
        <end position="298"/>
    </location>
</feature>
<evidence type="ECO:0000259" key="9">
    <source>
        <dbReference type="PROSITE" id="PS50151"/>
    </source>
</evidence>
<evidence type="ECO:0000256" key="6">
    <source>
        <dbReference type="ARBA" id="ARBA00023236"/>
    </source>
</evidence>
<dbReference type="Pfam" id="PF02151">
    <property type="entry name" value="UVR"/>
    <property type="match status" value="1"/>
</dbReference>
<evidence type="ECO:0000256" key="4">
    <source>
        <dbReference type="ARBA" id="ARBA00022881"/>
    </source>
</evidence>
<dbReference type="InterPro" id="IPR038476">
    <property type="entry name" value="UvrC_RNase_H_dom_sf"/>
</dbReference>
<comment type="similarity">
    <text evidence="7">Belongs to the UvrC family.</text>
</comment>
<evidence type="ECO:0000256" key="8">
    <source>
        <dbReference type="SAM" id="MobiDB-lite"/>
    </source>
</evidence>
<keyword evidence="5 7" id="KW-0234">DNA repair</keyword>
<dbReference type="InterPro" id="IPR000305">
    <property type="entry name" value="GIY-YIG_endonuc"/>
</dbReference>
<dbReference type="InterPro" id="IPR010994">
    <property type="entry name" value="RuvA_2-like"/>
</dbReference>
<evidence type="ECO:0000256" key="2">
    <source>
        <dbReference type="ARBA" id="ARBA00022763"/>
    </source>
</evidence>
<dbReference type="Gene3D" id="3.40.1440.10">
    <property type="entry name" value="GIY-YIG endonuclease"/>
    <property type="match status" value="1"/>
</dbReference>
<dbReference type="Proteomes" id="UP000272706">
    <property type="component" value="Unassembled WGS sequence"/>
</dbReference>
<dbReference type="InterPro" id="IPR050066">
    <property type="entry name" value="UvrABC_protein_C"/>
</dbReference>
<dbReference type="AlphaFoldDB" id="A0A3A5KFY6"/>